<sequence length="197" mass="22944">MKYDPNIKQSRGIERTQRAFATAMFDSLAEKPFDKITVNALCEKADYPRATFYNYFDDKFDLLNFCWFKLGQDTHLDVNNTQENKLTIKETFAQIYKLFEDYQSLLLSIIENNPIDSPLVNHFVRHFTDVIYASIKNSVDTKVIHTPSELVAQHCSTTIIEILKWIYLGQHKVTLDEAETYLTELLSGPIHLQKNKQ</sequence>
<protein>
    <recommendedName>
        <fullName evidence="3">HTH tetR-type domain-containing protein</fullName>
    </recommendedName>
</protein>
<dbReference type="Gene3D" id="1.10.357.10">
    <property type="entry name" value="Tetracycline Repressor, domain 2"/>
    <property type="match status" value="1"/>
</dbReference>
<feature type="domain" description="HTH tetR-type" evidence="3">
    <location>
        <begin position="14"/>
        <end position="74"/>
    </location>
</feature>
<dbReference type="InterPro" id="IPR009057">
    <property type="entry name" value="Homeodomain-like_sf"/>
</dbReference>
<dbReference type="PANTHER" id="PTHR43479">
    <property type="entry name" value="ACREF/ENVCD OPERON REPRESSOR-RELATED"/>
    <property type="match status" value="1"/>
</dbReference>
<dbReference type="InterPro" id="IPR050624">
    <property type="entry name" value="HTH-type_Tx_Regulator"/>
</dbReference>
<feature type="DNA-binding region" description="H-T-H motif" evidence="2">
    <location>
        <begin position="37"/>
        <end position="56"/>
    </location>
</feature>
<dbReference type="EMBL" id="AZDY01000042">
    <property type="protein sequence ID" value="KRK81595.1"/>
    <property type="molecule type" value="Genomic_DNA"/>
</dbReference>
<comment type="caution">
    <text evidence="4">The sequence shown here is derived from an EMBL/GenBank/DDBJ whole genome shotgun (WGS) entry which is preliminary data.</text>
</comment>
<organism evidence="4 5">
    <name type="scientific">Companilactobacillus bobalius DSM 19674</name>
    <dbReference type="NCBI Taxonomy" id="1423788"/>
    <lineage>
        <taxon>Bacteria</taxon>
        <taxon>Bacillati</taxon>
        <taxon>Bacillota</taxon>
        <taxon>Bacilli</taxon>
        <taxon>Lactobacillales</taxon>
        <taxon>Lactobacillaceae</taxon>
        <taxon>Companilactobacillus</taxon>
        <taxon>Companilactobacillus bobalius</taxon>
    </lineage>
</organism>
<dbReference type="SUPFAM" id="SSF46689">
    <property type="entry name" value="Homeodomain-like"/>
    <property type="match status" value="1"/>
</dbReference>
<dbReference type="PANTHER" id="PTHR43479:SF7">
    <property type="entry name" value="TETR-FAMILY TRANSCRIPTIONAL REGULATOR"/>
    <property type="match status" value="1"/>
</dbReference>
<keyword evidence="1 2" id="KW-0238">DNA-binding</keyword>
<keyword evidence="5" id="KW-1185">Reference proteome</keyword>
<name>A0A0R1KE24_9LACO</name>
<dbReference type="RefSeq" id="WP_056955019.1">
    <property type="nucleotide sequence ID" value="NZ_AZDY01000042.1"/>
</dbReference>
<dbReference type="Pfam" id="PF00440">
    <property type="entry name" value="TetR_N"/>
    <property type="match status" value="1"/>
</dbReference>
<dbReference type="STRING" id="1423788.FC78_GL000648"/>
<dbReference type="OrthoDB" id="9810250at2"/>
<evidence type="ECO:0000313" key="4">
    <source>
        <dbReference type="EMBL" id="KRK81595.1"/>
    </source>
</evidence>
<gene>
    <name evidence="4" type="ORF">FC78_GL000648</name>
</gene>
<accession>A0A0R1KE24</accession>
<dbReference type="Proteomes" id="UP000051515">
    <property type="component" value="Unassembled WGS sequence"/>
</dbReference>
<dbReference type="PROSITE" id="PS50977">
    <property type="entry name" value="HTH_TETR_2"/>
    <property type="match status" value="1"/>
</dbReference>
<dbReference type="InterPro" id="IPR001647">
    <property type="entry name" value="HTH_TetR"/>
</dbReference>
<dbReference type="AlphaFoldDB" id="A0A0R1KE24"/>
<dbReference type="PATRIC" id="fig|1423788.3.peg.661"/>
<evidence type="ECO:0000259" key="3">
    <source>
        <dbReference type="PROSITE" id="PS50977"/>
    </source>
</evidence>
<evidence type="ECO:0000313" key="5">
    <source>
        <dbReference type="Proteomes" id="UP000051515"/>
    </source>
</evidence>
<evidence type="ECO:0000256" key="2">
    <source>
        <dbReference type="PROSITE-ProRule" id="PRU00335"/>
    </source>
</evidence>
<reference evidence="4 5" key="1">
    <citation type="journal article" date="2015" name="Genome Announc.">
        <title>Expanding the biotechnology potential of lactobacilli through comparative genomics of 213 strains and associated genera.</title>
        <authorList>
            <person name="Sun Z."/>
            <person name="Harris H.M."/>
            <person name="McCann A."/>
            <person name="Guo C."/>
            <person name="Argimon S."/>
            <person name="Zhang W."/>
            <person name="Yang X."/>
            <person name="Jeffery I.B."/>
            <person name="Cooney J.C."/>
            <person name="Kagawa T.F."/>
            <person name="Liu W."/>
            <person name="Song Y."/>
            <person name="Salvetti E."/>
            <person name="Wrobel A."/>
            <person name="Rasinkangas P."/>
            <person name="Parkhill J."/>
            <person name="Rea M.C."/>
            <person name="O'Sullivan O."/>
            <person name="Ritari J."/>
            <person name="Douillard F.P."/>
            <person name="Paul Ross R."/>
            <person name="Yang R."/>
            <person name="Briner A.E."/>
            <person name="Felis G.E."/>
            <person name="de Vos W.M."/>
            <person name="Barrangou R."/>
            <person name="Klaenhammer T.R."/>
            <person name="Caufield P.W."/>
            <person name="Cui Y."/>
            <person name="Zhang H."/>
            <person name="O'Toole P.W."/>
        </authorList>
    </citation>
    <scope>NUCLEOTIDE SEQUENCE [LARGE SCALE GENOMIC DNA]</scope>
    <source>
        <strain evidence="4 5">DSM 19674</strain>
    </source>
</reference>
<proteinExistence type="predicted"/>
<evidence type="ECO:0000256" key="1">
    <source>
        <dbReference type="ARBA" id="ARBA00023125"/>
    </source>
</evidence>
<dbReference type="GO" id="GO:0003677">
    <property type="term" value="F:DNA binding"/>
    <property type="evidence" value="ECO:0007669"/>
    <property type="project" value="UniProtKB-UniRule"/>
</dbReference>